<evidence type="ECO:0000313" key="1">
    <source>
        <dbReference type="EMBL" id="QJA70197.1"/>
    </source>
</evidence>
<proteinExistence type="predicted"/>
<organism evidence="1">
    <name type="scientific">viral metagenome</name>
    <dbReference type="NCBI Taxonomy" id="1070528"/>
    <lineage>
        <taxon>unclassified sequences</taxon>
        <taxon>metagenomes</taxon>
        <taxon>organismal metagenomes</taxon>
    </lineage>
</organism>
<reference evidence="1" key="1">
    <citation type="submission" date="2020-03" db="EMBL/GenBank/DDBJ databases">
        <title>The deep terrestrial virosphere.</title>
        <authorList>
            <person name="Holmfeldt K."/>
            <person name="Nilsson E."/>
            <person name="Simone D."/>
            <person name="Lopez-Fernandez M."/>
            <person name="Wu X."/>
            <person name="de Brujin I."/>
            <person name="Lundin D."/>
            <person name="Andersson A."/>
            <person name="Bertilsson S."/>
            <person name="Dopson M."/>
        </authorList>
    </citation>
    <scope>NUCLEOTIDE SEQUENCE</scope>
    <source>
        <strain evidence="1">MM415A03898</strain>
    </source>
</reference>
<name>A0A6M3JMV6_9ZZZZ</name>
<protein>
    <submittedName>
        <fullName evidence="1">Uncharacterized protein</fullName>
    </submittedName>
</protein>
<dbReference type="AlphaFoldDB" id="A0A6M3JMV6"/>
<dbReference type="EMBL" id="MT141772">
    <property type="protein sequence ID" value="QJA70197.1"/>
    <property type="molecule type" value="Genomic_DNA"/>
</dbReference>
<accession>A0A6M3JMV6</accession>
<sequence length="70" mass="8194">MLVERKNKPFAPITITLETKEEADVMTYVLNCNQQECLNTYMINEKGSQIVEAIRVKGYMRNRFNNVHKS</sequence>
<gene>
    <name evidence="1" type="ORF">MM415A03898_0001</name>
</gene>